<name>A0A1N7M2I6_9BACT</name>
<sequence>MRKNILSICLSVLFLVPFVVKAGTCNVTPTAGKLYEAGFCIDTVNMCLKLPDGILFGDCFIEVVPQVGD</sequence>
<accession>A0A1N7M2I6</accession>
<evidence type="ECO:0000313" key="2">
    <source>
        <dbReference type="EMBL" id="SIS80336.1"/>
    </source>
</evidence>
<dbReference type="Proteomes" id="UP000186026">
    <property type="component" value="Unassembled WGS sequence"/>
</dbReference>
<feature type="signal peptide" evidence="1">
    <location>
        <begin position="1"/>
        <end position="22"/>
    </location>
</feature>
<evidence type="ECO:0000313" key="3">
    <source>
        <dbReference type="Proteomes" id="UP000186026"/>
    </source>
</evidence>
<dbReference type="AlphaFoldDB" id="A0A1N7M2I6"/>
<feature type="chain" id="PRO_5012230327" evidence="1">
    <location>
        <begin position="23"/>
        <end position="69"/>
    </location>
</feature>
<dbReference type="EMBL" id="FTOP01000005">
    <property type="protein sequence ID" value="SIS80336.1"/>
    <property type="molecule type" value="Genomic_DNA"/>
</dbReference>
<keyword evidence="1" id="KW-0732">Signal</keyword>
<protein>
    <submittedName>
        <fullName evidence="2">Uncharacterized protein</fullName>
    </submittedName>
</protein>
<dbReference type="RefSeq" id="WP_076500015.1">
    <property type="nucleotide sequence ID" value="NZ_FTOP01000005.1"/>
</dbReference>
<proteinExistence type="predicted"/>
<keyword evidence="3" id="KW-1185">Reference proteome</keyword>
<reference evidence="3" key="1">
    <citation type="submission" date="2017-01" db="EMBL/GenBank/DDBJ databases">
        <authorList>
            <person name="Varghese N."/>
            <person name="Submissions S."/>
        </authorList>
    </citation>
    <scope>NUCLEOTIDE SEQUENCE [LARGE SCALE GENOMIC DNA]</scope>
    <source>
        <strain evidence="3">DSM 46698</strain>
    </source>
</reference>
<dbReference type="STRING" id="529505.SAMN05421761_10538"/>
<gene>
    <name evidence="2" type="ORF">SAMN05421761_10538</name>
</gene>
<evidence type="ECO:0000256" key="1">
    <source>
        <dbReference type="SAM" id="SignalP"/>
    </source>
</evidence>
<organism evidence="2 3">
    <name type="scientific">Belliella pelovolcani</name>
    <dbReference type="NCBI Taxonomy" id="529505"/>
    <lineage>
        <taxon>Bacteria</taxon>
        <taxon>Pseudomonadati</taxon>
        <taxon>Bacteroidota</taxon>
        <taxon>Cytophagia</taxon>
        <taxon>Cytophagales</taxon>
        <taxon>Cyclobacteriaceae</taxon>
        <taxon>Belliella</taxon>
    </lineage>
</organism>